<keyword evidence="3" id="KW-1185">Reference proteome</keyword>
<organism evidence="2 3">
    <name type="scientific">Tetrapyrgos nigripes</name>
    <dbReference type="NCBI Taxonomy" id="182062"/>
    <lineage>
        <taxon>Eukaryota</taxon>
        <taxon>Fungi</taxon>
        <taxon>Dikarya</taxon>
        <taxon>Basidiomycota</taxon>
        <taxon>Agaricomycotina</taxon>
        <taxon>Agaricomycetes</taxon>
        <taxon>Agaricomycetidae</taxon>
        <taxon>Agaricales</taxon>
        <taxon>Marasmiineae</taxon>
        <taxon>Marasmiaceae</taxon>
        <taxon>Tetrapyrgos</taxon>
    </lineage>
</organism>
<keyword evidence="1" id="KW-0472">Membrane</keyword>
<proteinExistence type="predicted"/>
<gene>
    <name evidence="2" type="ORF">D9758_011514</name>
</gene>
<dbReference type="OrthoDB" id="6730379at2759"/>
<comment type="caution">
    <text evidence="2">The sequence shown here is derived from an EMBL/GenBank/DDBJ whole genome shotgun (WGS) entry which is preliminary data.</text>
</comment>
<evidence type="ECO:0000256" key="1">
    <source>
        <dbReference type="SAM" id="Phobius"/>
    </source>
</evidence>
<dbReference type="Proteomes" id="UP000559256">
    <property type="component" value="Unassembled WGS sequence"/>
</dbReference>
<accession>A0A8H5CRL0</accession>
<keyword evidence="1" id="KW-0812">Transmembrane</keyword>
<dbReference type="EMBL" id="JAACJM010000103">
    <property type="protein sequence ID" value="KAF5346323.1"/>
    <property type="molecule type" value="Genomic_DNA"/>
</dbReference>
<protein>
    <submittedName>
        <fullName evidence="2">Uncharacterized protein</fullName>
    </submittedName>
</protein>
<sequence>MFTFAVGNIIGTEIFQPKDAPDYIPGKIAIMTLMTVQLFVCFLLRYINIRMNKKKAKLLEEEKARRGWTDEDVQKEREKHAFLDLTDKQNIYFVYTK</sequence>
<evidence type="ECO:0000313" key="3">
    <source>
        <dbReference type="Proteomes" id="UP000559256"/>
    </source>
</evidence>
<feature type="transmembrane region" description="Helical" evidence="1">
    <location>
        <begin position="28"/>
        <end position="47"/>
    </location>
</feature>
<evidence type="ECO:0000313" key="2">
    <source>
        <dbReference type="EMBL" id="KAF5346323.1"/>
    </source>
</evidence>
<dbReference type="AlphaFoldDB" id="A0A8H5CRL0"/>
<reference evidence="2 3" key="1">
    <citation type="journal article" date="2020" name="ISME J.">
        <title>Uncovering the hidden diversity of litter-decomposition mechanisms in mushroom-forming fungi.</title>
        <authorList>
            <person name="Floudas D."/>
            <person name="Bentzer J."/>
            <person name="Ahren D."/>
            <person name="Johansson T."/>
            <person name="Persson P."/>
            <person name="Tunlid A."/>
        </authorList>
    </citation>
    <scope>NUCLEOTIDE SEQUENCE [LARGE SCALE GENOMIC DNA]</scope>
    <source>
        <strain evidence="2 3">CBS 291.85</strain>
    </source>
</reference>
<keyword evidence="1" id="KW-1133">Transmembrane helix</keyword>
<name>A0A8H5CRL0_9AGAR</name>